<feature type="domain" description="MYST-type HAT" evidence="12">
    <location>
        <begin position="1"/>
        <end position="179"/>
    </location>
</feature>
<keyword evidence="4" id="KW-0808">Transferase</keyword>
<feature type="active site" description="Proton donor/acceptor" evidence="11">
    <location>
        <position position="136"/>
    </location>
</feature>
<evidence type="ECO:0000313" key="14">
    <source>
        <dbReference type="RefSeq" id="XP_029655757.1"/>
    </source>
</evidence>
<dbReference type="RefSeq" id="XP_029655757.1">
    <property type="nucleotide sequence ID" value="XM_029799897.1"/>
</dbReference>
<dbReference type="GO" id="GO:0003712">
    <property type="term" value="F:transcription coregulator activity"/>
    <property type="evidence" value="ECO:0007669"/>
    <property type="project" value="TreeGrafter"/>
</dbReference>
<dbReference type="GO" id="GO:0006357">
    <property type="term" value="P:regulation of transcription by RNA polymerase II"/>
    <property type="evidence" value="ECO:0007669"/>
    <property type="project" value="TreeGrafter"/>
</dbReference>
<keyword evidence="9" id="KW-0007">Acetylation</keyword>
<dbReference type="SUPFAM" id="SSF55729">
    <property type="entry name" value="Acyl-CoA N-acyltransferases (Nat)"/>
    <property type="match status" value="1"/>
</dbReference>
<evidence type="ECO:0000256" key="11">
    <source>
        <dbReference type="PIRSR" id="PIRSR602717-51"/>
    </source>
</evidence>
<dbReference type="AlphaFoldDB" id="A0A6P7U2L2"/>
<evidence type="ECO:0000256" key="9">
    <source>
        <dbReference type="ARBA" id="ARBA00022990"/>
    </source>
</evidence>
<name>A0A6P7U2L2_9MOLL</name>
<organism evidence="13 14">
    <name type="scientific">Octopus sinensis</name>
    <name type="common">East Asian common octopus</name>
    <dbReference type="NCBI Taxonomy" id="2607531"/>
    <lineage>
        <taxon>Eukaryota</taxon>
        <taxon>Metazoa</taxon>
        <taxon>Spiralia</taxon>
        <taxon>Lophotrochozoa</taxon>
        <taxon>Mollusca</taxon>
        <taxon>Cephalopoda</taxon>
        <taxon>Coleoidea</taxon>
        <taxon>Octopodiformes</taxon>
        <taxon>Octopoda</taxon>
        <taxon>Incirrata</taxon>
        <taxon>Octopodidae</taxon>
        <taxon>Octopus</taxon>
    </lineage>
</organism>
<evidence type="ECO:0000313" key="13">
    <source>
        <dbReference type="Proteomes" id="UP000515154"/>
    </source>
</evidence>
<dbReference type="InterPro" id="IPR002717">
    <property type="entry name" value="HAT_MYST-type"/>
</dbReference>
<dbReference type="EC" id="2.3.1.48" evidence="3"/>
<evidence type="ECO:0000256" key="4">
    <source>
        <dbReference type="ARBA" id="ARBA00022679"/>
    </source>
</evidence>
<keyword evidence="8" id="KW-0156">Chromatin regulator</keyword>
<dbReference type="Gene3D" id="1.10.10.10">
    <property type="entry name" value="Winged helix-like DNA-binding domain superfamily/Winged helix DNA-binding domain"/>
    <property type="match status" value="1"/>
</dbReference>
<evidence type="ECO:0000256" key="7">
    <source>
        <dbReference type="ARBA" id="ARBA00022833"/>
    </source>
</evidence>
<proteinExistence type="inferred from homology"/>
<keyword evidence="10" id="KW-0539">Nucleus</keyword>
<evidence type="ECO:0000259" key="12">
    <source>
        <dbReference type="PROSITE" id="PS51726"/>
    </source>
</evidence>
<gene>
    <name evidence="14" type="primary">LOC115229565</name>
</gene>
<dbReference type="PROSITE" id="PS51726">
    <property type="entry name" value="MYST_HAT"/>
    <property type="match status" value="1"/>
</dbReference>
<evidence type="ECO:0000256" key="8">
    <source>
        <dbReference type="ARBA" id="ARBA00022853"/>
    </source>
</evidence>
<dbReference type="PANTHER" id="PTHR10615">
    <property type="entry name" value="HISTONE ACETYLTRANSFERASE"/>
    <property type="match status" value="1"/>
</dbReference>
<protein>
    <recommendedName>
        <fullName evidence="3">histone acetyltransferase</fullName>
        <ecNumber evidence="3">2.3.1.48</ecNumber>
    </recommendedName>
</protein>
<dbReference type="GO" id="GO:0003682">
    <property type="term" value="F:chromatin binding"/>
    <property type="evidence" value="ECO:0007669"/>
    <property type="project" value="TreeGrafter"/>
</dbReference>
<keyword evidence="6" id="KW-0863">Zinc-finger</keyword>
<evidence type="ECO:0000256" key="10">
    <source>
        <dbReference type="ARBA" id="ARBA00023242"/>
    </source>
</evidence>
<dbReference type="Pfam" id="PF01853">
    <property type="entry name" value="MOZ_SAS"/>
    <property type="match status" value="1"/>
</dbReference>
<accession>A0A6P7U2L2</accession>
<keyword evidence="5" id="KW-0479">Metal-binding</keyword>
<reference evidence="14" key="1">
    <citation type="submission" date="2025-08" db="UniProtKB">
        <authorList>
            <consortium name="RefSeq"/>
        </authorList>
    </citation>
    <scope>IDENTIFICATION</scope>
</reference>
<dbReference type="GO" id="GO:0010484">
    <property type="term" value="F:histone H3 acetyltransferase activity"/>
    <property type="evidence" value="ECO:0007669"/>
    <property type="project" value="TreeGrafter"/>
</dbReference>
<evidence type="ECO:0000256" key="5">
    <source>
        <dbReference type="ARBA" id="ARBA00022723"/>
    </source>
</evidence>
<dbReference type="Gene3D" id="3.40.630.30">
    <property type="match status" value="1"/>
</dbReference>
<dbReference type="GO" id="GO:0070776">
    <property type="term" value="C:MOZ/MORF histone acetyltransferase complex"/>
    <property type="evidence" value="ECO:0007669"/>
    <property type="project" value="TreeGrafter"/>
</dbReference>
<comment type="subcellular location">
    <subcellularLocation>
        <location evidence="1">Nucleus</location>
    </subcellularLocation>
</comment>
<evidence type="ECO:0000256" key="2">
    <source>
        <dbReference type="ARBA" id="ARBA00010107"/>
    </source>
</evidence>
<dbReference type="GO" id="GO:0008270">
    <property type="term" value="F:zinc ion binding"/>
    <property type="evidence" value="ECO:0007669"/>
    <property type="project" value="UniProtKB-KW"/>
</dbReference>
<dbReference type="KEGG" id="osn:115229565"/>
<evidence type="ECO:0000256" key="1">
    <source>
        <dbReference type="ARBA" id="ARBA00004123"/>
    </source>
</evidence>
<evidence type="ECO:0000256" key="3">
    <source>
        <dbReference type="ARBA" id="ARBA00013184"/>
    </source>
</evidence>
<dbReference type="GO" id="GO:0005634">
    <property type="term" value="C:nucleus"/>
    <property type="evidence" value="ECO:0007669"/>
    <property type="project" value="UniProtKB-SubCell"/>
</dbReference>
<keyword evidence="7" id="KW-0862">Zinc</keyword>
<dbReference type="CDD" id="cd04301">
    <property type="entry name" value="NAT_SF"/>
    <property type="match status" value="1"/>
</dbReference>
<evidence type="ECO:0000256" key="6">
    <source>
        <dbReference type="ARBA" id="ARBA00022771"/>
    </source>
</evidence>
<dbReference type="PANTHER" id="PTHR10615:SF217">
    <property type="entry name" value="HISTONE ACETYLTRANSFERASE"/>
    <property type="match status" value="1"/>
</dbReference>
<dbReference type="InterPro" id="IPR050603">
    <property type="entry name" value="MYST_HAT"/>
</dbReference>
<dbReference type="FunFam" id="3.40.630.30:FF:000001">
    <property type="entry name" value="Histone acetyltransferase"/>
    <property type="match status" value="1"/>
</dbReference>
<dbReference type="Proteomes" id="UP000515154">
    <property type="component" value="Unplaced"/>
</dbReference>
<dbReference type="InterPro" id="IPR036388">
    <property type="entry name" value="WH-like_DNA-bd_sf"/>
</dbReference>
<comment type="similarity">
    <text evidence="2">Belongs to the MYST (SAS/MOZ) family.</text>
</comment>
<dbReference type="InterPro" id="IPR016181">
    <property type="entry name" value="Acyl_CoA_acyltransferase"/>
</dbReference>
<keyword evidence="13" id="KW-1185">Reference proteome</keyword>
<sequence length="179" mass="20663">MRLLTNFDCQAVCQMTFPPGNEIYRHGNIAVFEVDGNNDKIYCQNLCLLSRLFLLHKTLYYDVEPFMFYVMILRPQSASVEGDFVGYFSKEKNSGHNYNLSCIMVLPVFQRRGFGRFLIELSYALSRREGKTGSPEKPLTEHGRAAYMAYWKSSVIRRLSLADSKSITIKGTTRFYCQC</sequence>